<dbReference type="EMBL" id="JAZGQO010000021">
    <property type="protein sequence ID" value="KAK6166567.1"/>
    <property type="molecule type" value="Genomic_DNA"/>
</dbReference>
<name>A0AAN8FY19_PATCE</name>
<evidence type="ECO:0000313" key="3">
    <source>
        <dbReference type="Proteomes" id="UP001347796"/>
    </source>
</evidence>
<dbReference type="Proteomes" id="UP001347796">
    <property type="component" value="Unassembled WGS sequence"/>
</dbReference>
<proteinExistence type="predicted"/>
<dbReference type="Pfam" id="PF05347">
    <property type="entry name" value="Complex1_LYR"/>
    <property type="match status" value="1"/>
</dbReference>
<evidence type="ECO:0000259" key="1">
    <source>
        <dbReference type="Pfam" id="PF05347"/>
    </source>
</evidence>
<gene>
    <name evidence="2" type="ORF">SNE40_023224</name>
</gene>
<organism evidence="2 3">
    <name type="scientific">Patella caerulea</name>
    <name type="common">Rayed Mediterranean limpet</name>
    <dbReference type="NCBI Taxonomy" id="87958"/>
    <lineage>
        <taxon>Eukaryota</taxon>
        <taxon>Metazoa</taxon>
        <taxon>Spiralia</taxon>
        <taxon>Lophotrochozoa</taxon>
        <taxon>Mollusca</taxon>
        <taxon>Gastropoda</taxon>
        <taxon>Patellogastropoda</taxon>
        <taxon>Patelloidea</taxon>
        <taxon>Patellidae</taxon>
        <taxon>Patella</taxon>
    </lineage>
</organism>
<dbReference type="AlphaFoldDB" id="A0AAN8FY19"/>
<sequence length="67" mass="8150">MDVTRGTVLSLYRMLFRYGKNLKYTDKEYYLKRLRKEFNGNRNLQDQSEIEHCIEKGNVFLKKNVMI</sequence>
<protein>
    <recommendedName>
        <fullName evidence="1">Complex 1 LYR protein domain-containing protein</fullName>
    </recommendedName>
</protein>
<feature type="domain" description="Complex 1 LYR protein" evidence="1">
    <location>
        <begin position="7"/>
        <end position="58"/>
    </location>
</feature>
<accession>A0AAN8FY19</accession>
<keyword evidence="3" id="KW-1185">Reference proteome</keyword>
<comment type="caution">
    <text evidence="2">The sequence shown here is derived from an EMBL/GenBank/DDBJ whole genome shotgun (WGS) entry which is preliminary data.</text>
</comment>
<dbReference type="InterPro" id="IPR008011">
    <property type="entry name" value="Complex1_LYR_dom"/>
</dbReference>
<reference evidence="2 3" key="1">
    <citation type="submission" date="2024-01" db="EMBL/GenBank/DDBJ databases">
        <title>The genome of the rayed Mediterranean limpet Patella caerulea (Linnaeus, 1758).</title>
        <authorList>
            <person name="Anh-Thu Weber A."/>
            <person name="Halstead-Nussloch G."/>
        </authorList>
    </citation>
    <scope>NUCLEOTIDE SEQUENCE [LARGE SCALE GENOMIC DNA]</scope>
    <source>
        <strain evidence="2">AATW-2023a</strain>
        <tissue evidence="2">Whole specimen</tissue>
    </source>
</reference>
<evidence type="ECO:0000313" key="2">
    <source>
        <dbReference type="EMBL" id="KAK6166567.1"/>
    </source>
</evidence>